<dbReference type="PANTHER" id="PTHR43779:SF3">
    <property type="entry name" value="(3R)-3-[(CARBOXYMETHYL)AMINO]FATTY ACID OXYGENASE_DECARBOXYLASE"/>
    <property type="match status" value="1"/>
</dbReference>
<evidence type="ECO:0000256" key="6">
    <source>
        <dbReference type="SAM" id="SignalP"/>
    </source>
</evidence>
<proteinExistence type="inferred from homology"/>
<reference evidence="9" key="2">
    <citation type="submission" date="2025-08" db="UniProtKB">
        <authorList>
            <consortium name="RefSeq"/>
        </authorList>
    </citation>
    <scope>IDENTIFICATION</scope>
    <source>
        <strain evidence="9">S238N-H82</strain>
        <tissue evidence="9">Testes</tissue>
    </source>
</reference>
<sequence length="310" mass="35241">MSMLTLLINVALFSRMAAKEFYKLSPIKLGAEVRGIDLKQEIPAEVIEQIKKDVTKHRILVFKNQGTISGSRHVEISRWFGELESTFYKHPKSPHPDVFRVSNDEAEGCTGVGRTGWHIDGSFQPAPFGYSLYHMVVVPKEGNTVFAPLNELISGLTEEQRWRWEQLWMVSDRRGGPVHPLIYSHPLTGAKTLCFHLGMTEFFLVGLPSAEKRRTDWKETNQLLREIHQEFVKNNRAIQYSHKVNLVLFQWEAGDFIISDNLAVGHEASPQTQLPVEQVGLRVLHRTTVKGTVAPRKNYTVEPPAVHGEL</sequence>
<dbReference type="GO" id="GO:0051213">
    <property type="term" value="F:dioxygenase activity"/>
    <property type="evidence" value="ECO:0007669"/>
    <property type="project" value="UniProtKB-KW"/>
</dbReference>
<keyword evidence="5" id="KW-0408">Iron</keyword>
<dbReference type="OrthoDB" id="10257314at2759"/>
<evidence type="ECO:0000256" key="2">
    <source>
        <dbReference type="ARBA" id="ARBA00022723"/>
    </source>
</evidence>
<dbReference type="GeneID" id="118432532"/>
<dbReference type="AlphaFoldDB" id="A0A9J7NDA4"/>
<dbReference type="InterPro" id="IPR042098">
    <property type="entry name" value="TauD-like_sf"/>
</dbReference>
<dbReference type="OMA" id="VYSHKWE"/>
<gene>
    <name evidence="9" type="primary">LOC118432532</name>
</gene>
<feature type="domain" description="TauD/TfdA-like" evidence="7">
    <location>
        <begin position="23"/>
        <end position="271"/>
    </location>
</feature>
<feature type="chain" id="PRO_5039920962" evidence="6">
    <location>
        <begin position="19"/>
        <end position="310"/>
    </location>
</feature>
<keyword evidence="6" id="KW-0732">Signal</keyword>
<name>A0A9J7NDA4_BRAFL</name>
<dbReference type="GO" id="GO:0046872">
    <property type="term" value="F:metal ion binding"/>
    <property type="evidence" value="ECO:0007669"/>
    <property type="project" value="UniProtKB-KW"/>
</dbReference>
<keyword evidence="8" id="KW-1185">Reference proteome</keyword>
<reference evidence="8" key="1">
    <citation type="journal article" date="2020" name="Nat. Ecol. Evol.">
        <title>Deeply conserved synteny resolves early events in vertebrate evolution.</title>
        <authorList>
            <person name="Simakov O."/>
            <person name="Marletaz F."/>
            <person name="Yue J.X."/>
            <person name="O'Connell B."/>
            <person name="Jenkins J."/>
            <person name="Brandt A."/>
            <person name="Calef R."/>
            <person name="Tung C.H."/>
            <person name="Huang T.K."/>
            <person name="Schmutz J."/>
            <person name="Satoh N."/>
            <person name="Yu J.K."/>
            <person name="Putnam N.H."/>
            <person name="Green R.E."/>
            <person name="Rokhsar D.S."/>
        </authorList>
    </citation>
    <scope>NUCLEOTIDE SEQUENCE [LARGE SCALE GENOMIC DNA]</scope>
    <source>
        <strain evidence="8">S238N-H82</strain>
    </source>
</reference>
<feature type="signal peptide" evidence="6">
    <location>
        <begin position="1"/>
        <end position="18"/>
    </location>
</feature>
<evidence type="ECO:0000256" key="3">
    <source>
        <dbReference type="ARBA" id="ARBA00022964"/>
    </source>
</evidence>
<dbReference type="PANTHER" id="PTHR43779">
    <property type="entry name" value="DIOXYGENASE RV0097-RELATED"/>
    <property type="match status" value="1"/>
</dbReference>
<dbReference type="InterPro" id="IPR003819">
    <property type="entry name" value="TauD/TfdA-like"/>
</dbReference>
<dbReference type="InterPro" id="IPR051178">
    <property type="entry name" value="TfdA_dioxygenase"/>
</dbReference>
<evidence type="ECO:0000256" key="4">
    <source>
        <dbReference type="ARBA" id="ARBA00023002"/>
    </source>
</evidence>
<dbReference type="RefSeq" id="XP_035700040.1">
    <property type="nucleotide sequence ID" value="XM_035844147.1"/>
</dbReference>
<evidence type="ECO:0000256" key="5">
    <source>
        <dbReference type="ARBA" id="ARBA00023004"/>
    </source>
</evidence>
<organism evidence="8 9">
    <name type="scientific">Branchiostoma floridae</name>
    <name type="common">Florida lancelet</name>
    <name type="synonym">Amphioxus</name>
    <dbReference type="NCBI Taxonomy" id="7739"/>
    <lineage>
        <taxon>Eukaryota</taxon>
        <taxon>Metazoa</taxon>
        <taxon>Chordata</taxon>
        <taxon>Cephalochordata</taxon>
        <taxon>Leptocardii</taxon>
        <taxon>Amphioxiformes</taxon>
        <taxon>Branchiostomatidae</taxon>
        <taxon>Branchiostoma</taxon>
    </lineage>
</organism>
<keyword evidence="3" id="KW-0223">Dioxygenase</keyword>
<protein>
    <submittedName>
        <fullName evidence="9">Alkylsulfatase-like isoform X1</fullName>
    </submittedName>
</protein>
<evidence type="ECO:0000313" key="8">
    <source>
        <dbReference type="Proteomes" id="UP000001554"/>
    </source>
</evidence>
<dbReference type="KEGG" id="bfo:118432532"/>
<evidence type="ECO:0000259" key="7">
    <source>
        <dbReference type="Pfam" id="PF02668"/>
    </source>
</evidence>
<dbReference type="Pfam" id="PF02668">
    <property type="entry name" value="TauD"/>
    <property type="match status" value="1"/>
</dbReference>
<evidence type="ECO:0000256" key="1">
    <source>
        <dbReference type="ARBA" id="ARBA00005896"/>
    </source>
</evidence>
<dbReference type="Proteomes" id="UP000001554">
    <property type="component" value="Chromosome 15"/>
</dbReference>
<dbReference type="SUPFAM" id="SSF51197">
    <property type="entry name" value="Clavaminate synthase-like"/>
    <property type="match status" value="1"/>
</dbReference>
<evidence type="ECO:0000313" key="9">
    <source>
        <dbReference type="RefSeq" id="XP_035700040.1"/>
    </source>
</evidence>
<comment type="similarity">
    <text evidence="1">Belongs to the TfdA dioxygenase family.</text>
</comment>
<keyword evidence="4" id="KW-0560">Oxidoreductase</keyword>
<keyword evidence="2" id="KW-0479">Metal-binding</keyword>
<dbReference type="Gene3D" id="3.60.130.10">
    <property type="entry name" value="Clavaminate synthase-like"/>
    <property type="match status" value="1"/>
</dbReference>
<accession>A0A9J7NDA4</accession>